<protein>
    <submittedName>
        <fullName evidence="5">Rho guanyl nucleotide exchange</fullName>
    </submittedName>
</protein>
<feature type="compositionally biased region" description="Polar residues" evidence="3">
    <location>
        <begin position="194"/>
        <end position="205"/>
    </location>
</feature>
<dbReference type="CDD" id="cd00160">
    <property type="entry name" value="RhoGEF"/>
    <property type="match status" value="1"/>
</dbReference>
<dbReference type="SUPFAM" id="SSF48065">
    <property type="entry name" value="DBL homology domain (DH-domain)"/>
    <property type="match status" value="1"/>
</dbReference>
<dbReference type="SMART" id="SM00325">
    <property type="entry name" value="RhoGEF"/>
    <property type="match status" value="1"/>
</dbReference>
<feature type="compositionally biased region" description="Polar residues" evidence="3">
    <location>
        <begin position="107"/>
        <end position="120"/>
    </location>
</feature>
<feature type="compositionally biased region" description="Low complexity" evidence="3">
    <location>
        <begin position="531"/>
        <end position="543"/>
    </location>
</feature>
<dbReference type="Gene3D" id="1.20.1270.60">
    <property type="entry name" value="Arfaptin homology (AH) domain/BAR domain"/>
    <property type="match status" value="1"/>
</dbReference>
<evidence type="ECO:0000313" key="6">
    <source>
        <dbReference type="Proteomes" id="UP000028545"/>
    </source>
</evidence>
<dbReference type="KEGG" id="sapo:SAPIO_CDS3157"/>
<dbReference type="HOGENOM" id="CLU_001112_0_0_1"/>
<sequence length="1984" mass="218673">MEAEIRDEDYRLGPSAIDDPLAAQHHRPSQLQQQYQLHTHTHSHPHQLHHYNQRLHEHEHEHEREQAYPDYSSHHRQHLGQSDDPRLHSSFLDPAFPPHPRSPPSSTAQPTQIASPVSRYTDTNSSAFTANNLALTSLDPHDFYRSYQAVDTGALAAREEDVPMATTASSRTDISPSQSTPSHPSSRHAPAANGSRTPLRQNLRSVSAPLGNDRPPLSLPKAGSAGQPSVKDLRKKFDQGTSPSMIPRPPARSSLIHRPTYSSRSRATTPTTGLARPSQASSTTSSRSTGARNQSSTTDLGRSSGSRSSQTGGGQSFASRINKPKSSASSKSLNAKPMTQTSRHQSSGSSPSSAVSHSRNPSHSSQPILFGEILPEQRDTLALGYGIEDALPRQPSDVESDSRRQALPDSGDAAPDSPTDWYRPEKATSSSEPSARSTSTLHPDQQDGSNNALPPSSPGSRHRPTSPAVKRPGSSRRFNSISSDAGLPPSGLPSPSFRRSYDSKSSSRAGTPSGNRAKTPTEPRSGRKQPPRNIITPINTTNNSTRLSAIISTPPPKLSPPLRSSRPRQPVSVATTASSRLKYADRTPKSPNKQSWKSPSASDDKSTRRRKPSVGNIDFEQRREHVKLAYRKSIRQSRIQDAKRAAKNRPSDEVEVVPESEATPTSDQPTITLLDGTPTDVPSLKLVPDESIEPGDTRESRDIILFDKDIPDATADSPTLGIPGSFPAMSPPLGSDEIAPPSAVSTTSDMTEFDNEPQTDLDIQLSSAAAVIGGDDAYPNNAVADAESRNIQDEDNLPTPARAEYQYPFEEDEGNLNEDQINENTNLPEEMVVEIGLDIMDTPTLPPEDMVARVEFERVEFEQPSVPGAFKDDYEVSPYAPDSYETRVRVLRRESDMSQFTGSQHSHAPFPAYDYEERGYSLDLEARDVLNNIHHGGEDSLTDDACSAEAQEDGDNNEAYYSPQAYLRNGASSNRASTCESFDASHSDEHHAALTASGLGIRRTPDPGQMLGVPSMLMSGNRSSQHSSWTDFSIDSSEPSDGVAPRSSRNRLDPSPLPKHATKFPDEDLIAGSLQLSARDDAHLASVEDTDGDEQSYTINHQLPELDTGEGFEIPYLAQKPIEEEEEPPQPEATVPLPAHEPPPIPIVESEVRQTPASSLYEQPGSTLVGSQRESEEFTHSPSVRESMHRPSFDHSGIGQQADTVDDVSTIAGTERHERSSKERHRLVQRRNVLKELVDTEAIFVRDMNVVEEIYKGTAEACPKLDDKTIKLIFRNTDEIIAFHTAFLSQLKEAVAPVYQLAGRKSPPPGEDSRASEVTINSSGSHSTTNEPDDEKDRLVALGPVFKANIDMMKAAHEGFLRNSDQAAKRLIQIQQDRTVNVWLTECNEVAKDLTAAWDLDSLLIKPMQRITKYPNLIITLLQHTAEDHPDRAALVGAKEALETAIIEINKTKKNFELVGQIVGRKRKESDVKAGFARAFGKRVDKLQASNNRPAEDAAYVKLRERFGDDYLRLQVVLRDVEFYTRQVTSYVHEFLQYLSSMELVMRLQASPFPEVESKWVRFNVSMRDIEKVALENHLSRVRKNVIEPFEMVIKSYGNPSLAMKKRAKRRLDYERAEQLKKSGKTIDSKLKELVEQYEALNDTLKKELPKLSELTVKVGNICLANLVNLQVEWYSIWKEKVKMPLEGCDEVPEINHIISAFQGDYQFALDAVSAIGIVNPSCKPRTSQSTRASTDESITKIRPRPTELSLRGRGPSVNGDGPPSLPTPEFAGNNSAGSFTISPTSVTLPSPHQYYYQNYYTGTNGYRGGGVSPITPDVYGASRSHTTGVTARPSTGRSFDSVGVPRQSWESNNANNVRDSNSTSYNVTYPGSDGPRRFSGLFHSALPLPDETEESQRSSRASSRERPAASGGYNILWLAASLFEFHIETTKHEAGYPYLVYEAGEIFDVIAEKGELWLAKNQDDARERVGWIWSKHFAKLADS</sequence>
<reference evidence="5 6" key="1">
    <citation type="journal article" date="2014" name="Genome Announc.">
        <title>Draft genome sequence of the pathogenic fungus Scedosporium apiospermum.</title>
        <authorList>
            <person name="Vandeputte P."/>
            <person name="Ghamrawi S."/>
            <person name="Rechenmann M."/>
            <person name="Iltis A."/>
            <person name="Giraud S."/>
            <person name="Fleury M."/>
            <person name="Thornton C."/>
            <person name="Delhaes L."/>
            <person name="Meyer W."/>
            <person name="Papon N."/>
            <person name="Bouchara J.P."/>
        </authorList>
    </citation>
    <scope>NUCLEOTIDE SEQUENCE [LARGE SCALE GENOMIC DNA]</scope>
    <source>
        <strain evidence="5 6">IHEM 14462</strain>
    </source>
</reference>
<name>A0A084GA57_PSEDA</name>
<dbReference type="GeneID" id="27722229"/>
<dbReference type="GO" id="GO:0005085">
    <property type="term" value="F:guanyl-nucleotide exchange factor activity"/>
    <property type="evidence" value="ECO:0007669"/>
    <property type="project" value="UniProtKB-KW"/>
</dbReference>
<dbReference type="Pfam" id="PF00621">
    <property type="entry name" value="RhoGEF"/>
    <property type="match status" value="1"/>
</dbReference>
<feature type="compositionally biased region" description="Low complexity" evidence="3">
    <location>
        <begin position="275"/>
        <end position="310"/>
    </location>
</feature>
<feature type="domain" description="DH" evidence="4">
    <location>
        <begin position="1229"/>
        <end position="1452"/>
    </location>
</feature>
<dbReference type="GO" id="GO:0032955">
    <property type="term" value="P:regulation of division septum assembly"/>
    <property type="evidence" value="ECO:0007669"/>
    <property type="project" value="TreeGrafter"/>
</dbReference>
<feature type="coiled-coil region" evidence="2">
    <location>
        <begin position="1628"/>
        <end position="1655"/>
    </location>
</feature>
<feature type="region of interest" description="Disordered" evidence="3">
    <location>
        <begin position="389"/>
        <end position="754"/>
    </location>
</feature>
<evidence type="ECO:0000259" key="4">
    <source>
        <dbReference type="PROSITE" id="PS50010"/>
    </source>
</evidence>
<feature type="compositionally biased region" description="Basic and acidic residues" evidence="3">
    <location>
        <begin position="695"/>
        <end position="711"/>
    </location>
</feature>
<feature type="compositionally biased region" description="Basic and acidic residues" evidence="3">
    <location>
        <begin position="638"/>
        <end position="652"/>
    </location>
</feature>
<feature type="compositionally biased region" description="Polar residues" evidence="3">
    <location>
        <begin position="1316"/>
        <end position="1330"/>
    </location>
</feature>
<feature type="compositionally biased region" description="Polar residues" evidence="3">
    <location>
        <begin position="1153"/>
        <end position="1172"/>
    </location>
</feature>
<evidence type="ECO:0000256" key="1">
    <source>
        <dbReference type="ARBA" id="ARBA00022658"/>
    </source>
</evidence>
<dbReference type="InterPro" id="IPR004148">
    <property type="entry name" value="BAR_dom"/>
</dbReference>
<dbReference type="OrthoDB" id="10256089at2759"/>
<dbReference type="Gene3D" id="1.20.900.10">
    <property type="entry name" value="Dbl homology (DH) domain"/>
    <property type="match status" value="1"/>
</dbReference>
<feature type="region of interest" description="Disordered" evidence="3">
    <location>
        <begin position="1124"/>
        <end position="1190"/>
    </location>
</feature>
<feature type="compositionally biased region" description="Basic and acidic residues" evidence="3">
    <location>
        <begin position="54"/>
        <end position="67"/>
    </location>
</feature>
<dbReference type="PROSITE" id="PS50010">
    <property type="entry name" value="DH_2"/>
    <property type="match status" value="1"/>
</dbReference>
<feature type="compositionally biased region" description="Low complexity" evidence="3">
    <location>
        <begin position="560"/>
        <end position="570"/>
    </location>
</feature>
<feature type="compositionally biased region" description="Polar residues" evidence="3">
    <location>
        <begin position="1824"/>
        <end position="1839"/>
    </location>
</feature>
<dbReference type="InterPro" id="IPR027267">
    <property type="entry name" value="AH/BAR_dom_sf"/>
</dbReference>
<dbReference type="RefSeq" id="XP_016644018.1">
    <property type="nucleotide sequence ID" value="XM_016786012.1"/>
</dbReference>
<evidence type="ECO:0000256" key="2">
    <source>
        <dbReference type="SAM" id="Coils"/>
    </source>
</evidence>
<feature type="region of interest" description="Disordered" evidence="3">
    <location>
        <begin position="1823"/>
        <end position="1865"/>
    </location>
</feature>
<dbReference type="InterPro" id="IPR000219">
    <property type="entry name" value="DH_dom"/>
</dbReference>
<keyword evidence="2" id="KW-0175">Coiled coil</keyword>
<feature type="region of interest" description="Disordered" evidence="3">
    <location>
        <begin position="1724"/>
        <end position="1777"/>
    </location>
</feature>
<dbReference type="InterPro" id="IPR051492">
    <property type="entry name" value="Dynamin-Rho_GEF"/>
</dbReference>
<feature type="compositionally biased region" description="Polar residues" evidence="3">
    <location>
        <begin position="662"/>
        <end position="671"/>
    </location>
</feature>
<proteinExistence type="predicted"/>
<dbReference type="PANTHER" id="PTHR22834:SF20">
    <property type="entry name" value="SH3 DOMAIN-CONTAINING PROTEIN"/>
    <property type="match status" value="1"/>
</dbReference>
<dbReference type="GO" id="GO:0005737">
    <property type="term" value="C:cytoplasm"/>
    <property type="evidence" value="ECO:0007669"/>
    <property type="project" value="InterPro"/>
</dbReference>
<feature type="compositionally biased region" description="Polar residues" evidence="3">
    <location>
        <begin position="441"/>
        <end position="454"/>
    </location>
</feature>
<dbReference type="InterPro" id="IPR035899">
    <property type="entry name" value="DBL_dom_sf"/>
</dbReference>
<comment type="caution">
    <text evidence="5">The sequence shown here is derived from an EMBL/GenBank/DDBJ whole genome shotgun (WGS) entry which is preliminary data.</text>
</comment>
<feature type="region of interest" description="Disordered" evidence="3">
    <location>
        <begin position="996"/>
        <end position="1065"/>
    </location>
</feature>
<feature type="compositionally biased region" description="Low complexity" evidence="3">
    <location>
        <begin position="428"/>
        <end position="440"/>
    </location>
</feature>
<dbReference type="OMA" id="DQVGWIW"/>
<gene>
    <name evidence="5" type="ORF">SAPIO_CDS3157</name>
</gene>
<feature type="region of interest" description="Disordered" evidence="3">
    <location>
        <begin position="1302"/>
        <end position="1337"/>
    </location>
</feature>
<feature type="compositionally biased region" description="Polar residues" evidence="3">
    <location>
        <begin position="589"/>
        <end position="601"/>
    </location>
</feature>
<feature type="compositionally biased region" description="Polar residues" evidence="3">
    <location>
        <begin position="1018"/>
        <end position="1039"/>
    </location>
</feature>
<accession>A0A084GA57</accession>
<evidence type="ECO:0000313" key="5">
    <source>
        <dbReference type="EMBL" id="KEZ44219.1"/>
    </source>
</evidence>
<feature type="region of interest" description="Disordered" evidence="3">
    <location>
        <begin position="1"/>
        <end position="120"/>
    </location>
</feature>
<dbReference type="PANTHER" id="PTHR22834">
    <property type="entry name" value="NUCLEAR FUSION PROTEIN FUS2"/>
    <property type="match status" value="1"/>
</dbReference>
<evidence type="ECO:0000256" key="3">
    <source>
        <dbReference type="SAM" id="MobiDB-lite"/>
    </source>
</evidence>
<organism evidence="5 6">
    <name type="scientific">Pseudallescheria apiosperma</name>
    <name type="common">Scedosporium apiospermum</name>
    <dbReference type="NCBI Taxonomy" id="563466"/>
    <lineage>
        <taxon>Eukaryota</taxon>
        <taxon>Fungi</taxon>
        <taxon>Dikarya</taxon>
        <taxon>Ascomycota</taxon>
        <taxon>Pezizomycotina</taxon>
        <taxon>Sordariomycetes</taxon>
        <taxon>Hypocreomycetidae</taxon>
        <taxon>Microascales</taxon>
        <taxon>Microascaceae</taxon>
        <taxon>Scedosporium</taxon>
    </lineage>
</organism>
<feature type="compositionally biased region" description="Polar residues" evidence="3">
    <location>
        <begin position="260"/>
        <end position="272"/>
    </location>
</feature>
<dbReference type="EMBL" id="JOWA01000088">
    <property type="protein sequence ID" value="KEZ44219.1"/>
    <property type="molecule type" value="Genomic_DNA"/>
</dbReference>
<keyword evidence="1" id="KW-0344">Guanine-nucleotide releasing factor</keyword>
<keyword evidence="6" id="KW-1185">Reference proteome</keyword>
<dbReference type="Proteomes" id="UP000028545">
    <property type="component" value="Unassembled WGS sequence"/>
</dbReference>
<feature type="compositionally biased region" description="Low complexity" evidence="3">
    <location>
        <begin position="324"/>
        <end position="367"/>
    </location>
</feature>
<feature type="compositionally biased region" description="Low complexity" evidence="3">
    <location>
        <begin position="29"/>
        <end position="38"/>
    </location>
</feature>
<dbReference type="Pfam" id="PF03114">
    <property type="entry name" value="BAR"/>
    <property type="match status" value="1"/>
</dbReference>
<feature type="compositionally biased region" description="Polar residues" evidence="3">
    <location>
        <begin position="509"/>
        <end position="518"/>
    </location>
</feature>
<dbReference type="SUPFAM" id="SSF103657">
    <property type="entry name" value="BAR/IMD domain-like"/>
    <property type="match status" value="1"/>
</dbReference>
<feature type="region of interest" description="Disordered" evidence="3">
    <location>
        <begin position="158"/>
        <end position="368"/>
    </location>
</feature>
<feature type="compositionally biased region" description="Basic residues" evidence="3">
    <location>
        <begin position="39"/>
        <end position="53"/>
    </location>
</feature>
<feature type="compositionally biased region" description="Low complexity" evidence="3">
    <location>
        <begin position="175"/>
        <end position="184"/>
    </location>
</feature>
<dbReference type="GO" id="GO:0031991">
    <property type="term" value="P:regulation of actomyosin contractile ring contraction"/>
    <property type="evidence" value="ECO:0007669"/>
    <property type="project" value="TreeGrafter"/>
</dbReference>
<dbReference type="CDD" id="cd07589">
    <property type="entry name" value="BAR_DNMBP"/>
    <property type="match status" value="1"/>
</dbReference>
<feature type="compositionally biased region" description="Polar residues" evidence="3">
    <location>
        <begin position="1849"/>
        <end position="1865"/>
    </location>
</feature>
<feature type="compositionally biased region" description="Low complexity" evidence="3">
    <location>
        <begin position="486"/>
        <end position="508"/>
    </location>
</feature>
<dbReference type="VEuPathDB" id="FungiDB:SAPIO_CDS3157"/>